<evidence type="ECO:0000256" key="5">
    <source>
        <dbReference type="SAM" id="SignalP"/>
    </source>
</evidence>
<evidence type="ECO:0000313" key="8">
    <source>
        <dbReference type="Proteomes" id="UP001642540"/>
    </source>
</evidence>
<evidence type="ECO:0000256" key="3">
    <source>
        <dbReference type="ARBA" id="ARBA00023180"/>
    </source>
</evidence>
<evidence type="ECO:0000256" key="1">
    <source>
        <dbReference type="ARBA" id="ARBA00010676"/>
    </source>
</evidence>
<feature type="compositionally biased region" description="Gly residues" evidence="4">
    <location>
        <begin position="663"/>
        <end position="678"/>
    </location>
</feature>
<dbReference type="SUPFAM" id="SSF49742">
    <property type="entry name" value="PHM/PNGase F"/>
    <property type="match status" value="2"/>
</dbReference>
<evidence type="ECO:0000313" key="7">
    <source>
        <dbReference type="EMBL" id="CAL8092490.1"/>
    </source>
</evidence>
<organism evidence="7 8">
    <name type="scientific">Orchesella dallaii</name>
    <dbReference type="NCBI Taxonomy" id="48710"/>
    <lineage>
        <taxon>Eukaryota</taxon>
        <taxon>Metazoa</taxon>
        <taxon>Ecdysozoa</taxon>
        <taxon>Arthropoda</taxon>
        <taxon>Hexapoda</taxon>
        <taxon>Collembola</taxon>
        <taxon>Entomobryomorpha</taxon>
        <taxon>Entomobryoidea</taxon>
        <taxon>Orchesellidae</taxon>
        <taxon>Orchesellinae</taxon>
        <taxon>Orchesella</taxon>
    </lineage>
</organism>
<dbReference type="Pfam" id="PF01082">
    <property type="entry name" value="Cu2_monooxygen"/>
    <property type="match status" value="1"/>
</dbReference>
<proteinExistence type="inferred from homology"/>
<dbReference type="CDD" id="cd09631">
    <property type="entry name" value="DOMON_DOH"/>
    <property type="match status" value="1"/>
</dbReference>
<comment type="caution">
    <text evidence="7">The sequence shown here is derived from an EMBL/GenBank/DDBJ whole genome shotgun (WGS) entry which is preliminary data.</text>
</comment>
<feature type="compositionally biased region" description="Polar residues" evidence="4">
    <location>
        <begin position="611"/>
        <end position="626"/>
    </location>
</feature>
<accession>A0ABP1Q7I8</accession>
<keyword evidence="3" id="KW-0325">Glycoprotein</keyword>
<dbReference type="EMBL" id="CAXLJM020000025">
    <property type="protein sequence ID" value="CAL8092490.1"/>
    <property type="molecule type" value="Genomic_DNA"/>
</dbReference>
<name>A0ABP1Q7I8_9HEXA</name>
<keyword evidence="5" id="KW-0732">Signal</keyword>
<feature type="chain" id="PRO_5045595381" description="DOMON domain-containing protein" evidence="5">
    <location>
        <begin position="26"/>
        <end position="678"/>
    </location>
</feature>
<keyword evidence="2" id="KW-1015">Disulfide bond</keyword>
<evidence type="ECO:0000259" key="6">
    <source>
        <dbReference type="PROSITE" id="PS50836"/>
    </source>
</evidence>
<dbReference type="Pfam" id="PF03712">
    <property type="entry name" value="Cu2_monoox_C"/>
    <property type="match status" value="1"/>
</dbReference>
<evidence type="ECO:0000256" key="4">
    <source>
        <dbReference type="SAM" id="MobiDB-lite"/>
    </source>
</evidence>
<feature type="region of interest" description="Disordered" evidence="4">
    <location>
        <begin position="578"/>
        <end position="678"/>
    </location>
</feature>
<dbReference type="InterPro" id="IPR014784">
    <property type="entry name" value="Cu2_ascorb_mOase-like_C"/>
</dbReference>
<dbReference type="InterPro" id="IPR005018">
    <property type="entry name" value="DOMON_domain"/>
</dbReference>
<dbReference type="Pfam" id="PF03351">
    <property type="entry name" value="DOMON"/>
    <property type="match status" value="1"/>
</dbReference>
<sequence length="678" mass="77078">MEQINPRTFLAVGVLLLFFFQWASCGDYLSEDNPYRHIAQLDEQGNYLLEWFVDLEASRITFNVTVATTGYIGFGLSRRGEVEGADIVIGGVDRNGRSYFTDRFGTGRRLPEVDASQDWTLNDAWERGSRTFLSFSRPFDTCDSEQDVAITDDLLQVIWTYGQRDDEIQTRFQIRGIMPVYLLDPDLVPRSLDDRVPNNSGRSRPLPNSSTRIFDMSTTREIPAQDTVYWCSFHKAPTTSKHHIIGFNTVFPTERDETHVHHLLLYRCHPPPGVDPATLFDTRSDGGECYFIRDPNPLNTQYCTEDVHLYAVGGRPTFFPEHVGMPLSASGGPEYYLLQTHYDNPDSLPDLRISFSLQAYYTPNIRENEAGMITLGTITPGSTTIIVPPDTQDHTIMGHCAPGCTDQMFPQEGITVFASFLHTHIAGRAARYHHFRGNRELPWILTDDNYDFNYQQYRVLREERQLLQGDLLVNSCTYDTTPRNGSAVIGGFSTREEMCTAFLWYYTRSQTHAFCRSELKTDEYLNLVGVRTTRWDPNRRAMVITSPARYRGISMVDYATDYIDWNPQMREEIQRRQIFDPQASQCPRYTPDAVPTEGQLQEEGAPFPSRNRGTVSQPQQPMSSFPANVRRYEPPSQCTRRGSISGSEGQASQRQSSQSQTRGGRGGGGRGGRGWSRN</sequence>
<dbReference type="PANTHER" id="PTHR10157">
    <property type="entry name" value="DOPAMINE BETA HYDROXYLASE RELATED"/>
    <property type="match status" value="1"/>
</dbReference>
<dbReference type="SMART" id="SM00664">
    <property type="entry name" value="DoH"/>
    <property type="match status" value="1"/>
</dbReference>
<dbReference type="Gene3D" id="2.60.120.230">
    <property type="match status" value="1"/>
</dbReference>
<dbReference type="InterPro" id="IPR000323">
    <property type="entry name" value="Cu2_ascorb_mOase_N"/>
</dbReference>
<dbReference type="PROSITE" id="PS50836">
    <property type="entry name" value="DOMON"/>
    <property type="match status" value="1"/>
</dbReference>
<feature type="compositionally biased region" description="Low complexity" evidence="4">
    <location>
        <begin position="645"/>
        <end position="662"/>
    </location>
</feature>
<feature type="signal peptide" evidence="5">
    <location>
        <begin position="1"/>
        <end position="25"/>
    </location>
</feature>
<keyword evidence="8" id="KW-1185">Reference proteome</keyword>
<comment type="similarity">
    <text evidence="1">Belongs to the copper type II ascorbate-dependent monooxygenase family.</text>
</comment>
<dbReference type="InterPro" id="IPR008977">
    <property type="entry name" value="PHM/PNGase_F_dom_sf"/>
</dbReference>
<feature type="domain" description="DOMON" evidence="6">
    <location>
        <begin position="45"/>
        <end position="162"/>
    </location>
</feature>
<evidence type="ECO:0000256" key="2">
    <source>
        <dbReference type="ARBA" id="ARBA00023157"/>
    </source>
</evidence>
<dbReference type="InterPro" id="IPR045266">
    <property type="entry name" value="DOH_DOMON"/>
</dbReference>
<dbReference type="InterPro" id="IPR036939">
    <property type="entry name" value="Cu2_ascorb_mOase_N_sf"/>
</dbReference>
<dbReference type="PANTHER" id="PTHR10157:SF23">
    <property type="entry name" value="MOXD1 HOMOLOG 1"/>
    <property type="match status" value="1"/>
</dbReference>
<dbReference type="InterPro" id="IPR024548">
    <property type="entry name" value="Cu2_monoox_C"/>
</dbReference>
<dbReference type="Gene3D" id="2.60.120.310">
    <property type="entry name" value="Copper type II, ascorbate-dependent monooxygenase, N-terminal domain"/>
    <property type="match status" value="1"/>
</dbReference>
<dbReference type="InterPro" id="IPR000945">
    <property type="entry name" value="DBH-like"/>
</dbReference>
<dbReference type="Proteomes" id="UP001642540">
    <property type="component" value="Unassembled WGS sequence"/>
</dbReference>
<reference evidence="7 8" key="1">
    <citation type="submission" date="2024-08" db="EMBL/GenBank/DDBJ databases">
        <authorList>
            <person name="Cucini C."/>
            <person name="Frati F."/>
        </authorList>
    </citation>
    <scope>NUCLEOTIDE SEQUENCE [LARGE SCALE GENOMIC DNA]</scope>
</reference>
<gene>
    <name evidence="7" type="ORF">ODALV1_LOCUS8236</name>
</gene>
<protein>
    <recommendedName>
        <fullName evidence="6">DOMON domain-containing protein</fullName>
    </recommendedName>
</protein>